<keyword evidence="10" id="KW-0539">Nucleus</keyword>
<dbReference type="Proteomes" id="UP000694520">
    <property type="component" value="Chromosome 3"/>
</dbReference>
<dbReference type="GO" id="GO:0008270">
    <property type="term" value="F:zinc ion binding"/>
    <property type="evidence" value="ECO:0007669"/>
    <property type="project" value="UniProtKB-KW"/>
</dbReference>
<feature type="domain" description="C2H2-type" evidence="13">
    <location>
        <begin position="266"/>
        <end position="293"/>
    </location>
</feature>
<feature type="compositionally biased region" description="Acidic residues" evidence="12">
    <location>
        <begin position="124"/>
        <end position="142"/>
    </location>
</feature>
<feature type="compositionally biased region" description="Acidic residues" evidence="12">
    <location>
        <begin position="85"/>
        <end position="100"/>
    </location>
</feature>
<feature type="compositionally biased region" description="Basic residues" evidence="12">
    <location>
        <begin position="150"/>
        <end position="170"/>
    </location>
</feature>
<dbReference type="SMART" id="SM00355">
    <property type="entry name" value="ZnF_C2H2"/>
    <property type="match status" value="9"/>
</dbReference>
<reference evidence="14" key="3">
    <citation type="submission" date="2025-09" db="UniProtKB">
        <authorList>
            <consortium name="Ensembl"/>
        </authorList>
    </citation>
    <scope>IDENTIFICATION</scope>
</reference>
<keyword evidence="9" id="KW-0804">Transcription</keyword>
<dbReference type="GO" id="GO:0000978">
    <property type="term" value="F:RNA polymerase II cis-regulatory region sequence-specific DNA binding"/>
    <property type="evidence" value="ECO:0007669"/>
    <property type="project" value="TreeGrafter"/>
</dbReference>
<evidence type="ECO:0000256" key="7">
    <source>
        <dbReference type="ARBA" id="ARBA00023015"/>
    </source>
</evidence>
<name>A0A8C0ABD2_BOSMU</name>
<evidence type="ECO:0000256" key="4">
    <source>
        <dbReference type="ARBA" id="ARBA00022737"/>
    </source>
</evidence>
<dbReference type="GO" id="GO:0005634">
    <property type="term" value="C:nucleus"/>
    <property type="evidence" value="ECO:0007669"/>
    <property type="project" value="UniProtKB-SubCell"/>
</dbReference>
<keyword evidence="7" id="KW-0805">Transcription regulation</keyword>
<reference evidence="14" key="1">
    <citation type="submission" date="2019-05" db="EMBL/GenBank/DDBJ databases">
        <authorList>
            <person name="Zhang S."/>
            <person name="Liu J."/>
        </authorList>
    </citation>
    <scope>NUCLEOTIDE SEQUENCE [LARGE SCALE GENOMIC DNA]</scope>
</reference>
<dbReference type="PROSITE" id="PS00028">
    <property type="entry name" value="ZINC_FINGER_C2H2_1"/>
    <property type="match status" value="9"/>
</dbReference>
<dbReference type="GO" id="GO:0000981">
    <property type="term" value="F:DNA-binding transcription factor activity, RNA polymerase II-specific"/>
    <property type="evidence" value="ECO:0007669"/>
    <property type="project" value="TreeGrafter"/>
</dbReference>
<feature type="domain" description="C2H2-type" evidence="13">
    <location>
        <begin position="484"/>
        <end position="511"/>
    </location>
</feature>
<evidence type="ECO:0000313" key="14">
    <source>
        <dbReference type="Ensembl" id="ENSBGRP00000019652.1"/>
    </source>
</evidence>
<evidence type="ECO:0000256" key="5">
    <source>
        <dbReference type="ARBA" id="ARBA00022771"/>
    </source>
</evidence>
<feature type="domain" description="C2H2-type" evidence="13">
    <location>
        <begin position="428"/>
        <end position="455"/>
    </location>
</feature>
<dbReference type="GeneTree" id="ENSGT00820000127150"/>
<proteinExistence type="inferred from homology"/>
<dbReference type="PANTHER" id="PTHR23226">
    <property type="entry name" value="ZINC FINGER AND SCAN DOMAIN-CONTAINING"/>
    <property type="match status" value="1"/>
</dbReference>
<comment type="similarity">
    <text evidence="2">Belongs to the krueppel C2H2-type zinc-finger protein family.</text>
</comment>
<keyword evidence="15" id="KW-1185">Reference proteome</keyword>
<evidence type="ECO:0000256" key="10">
    <source>
        <dbReference type="ARBA" id="ARBA00023242"/>
    </source>
</evidence>
<dbReference type="FunFam" id="3.30.160.60:FF:000931">
    <property type="entry name" value="zinc finger protein 697"/>
    <property type="match status" value="1"/>
</dbReference>
<comment type="subcellular location">
    <subcellularLocation>
        <location evidence="1">Nucleus</location>
    </subcellularLocation>
</comment>
<reference evidence="14" key="2">
    <citation type="submission" date="2025-08" db="UniProtKB">
        <authorList>
            <consortium name="Ensembl"/>
        </authorList>
    </citation>
    <scope>IDENTIFICATION</scope>
</reference>
<protein>
    <submittedName>
        <fullName evidence="14">Zinc finger protein 697</fullName>
    </submittedName>
</protein>
<feature type="domain" description="C2H2-type" evidence="13">
    <location>
        <begin position="322"/>
        <end position="349"/>
    </location>
</feature>
<evidence type="ECO:0000256" key="12">
    <source>
        <dbReference type="SAM" id="MobiDB-lite"/>
    </source>
</evidence>
<feature type="compositionally biased region" description="Basic and acidic residues" evidence="12">
    <location>
        <begin position="64"/>
        <end position="75"/>
    </location>
</feature>
<feature type="domain" description="C2H2-type" evidence="13">
    <location>
        <begin position="401"/>
        <end position="419"/>
    </location>
</feature>
<dbReference type="FunFam" id="3.30.160.60:FF:000446">
    <property type="entry name" value="Zinc finger protein"/>
    <property type="match status" value="1"/>
</dbReference>
<feature type="domain" description="C2H2-type" evidence="13">
    <location>
        <begin position="294"/>
        <end position="321"/>
    </location>
</feature>
<dbReference type="FunFam" id="3.30.160.60:FF:001259">
    <property type="entry name" value="Zinc finger protein 697"/>
    <property type="match status" value="1"/>
</dbReference>
<organism evidence="14 15">
    <name type="scientific">Bos mutus grunniens</name>
    <name type="common">Wild yak</name>
    <name type="synonym">Bos grunniens</name>
    <dbReference type="NCBI Taxonomy" id="30521"/>
    <lineage>
        <taxon>Eukaryota</taxon>
        <taxon>Metazoa</taxon>
        <taxon>Chordata</taxon>
        <taxon>Craniata</taxon>
        <taxon>Vertebrata</taxon>
        <taxon>Euteleostomi</taxon>
        <taxon>Mammalia</taxon>
        <taxon>Eutheria</taxon>
        <taxon>Laurasiatheria</taxon>
        <taxon>Artiodactyla</taxon>
        <taxon>Ruminantia</taxon>
        <taxon>Pecora</taxon>
        <taxon>Bovidae</taxon>
        <taxon>Bovinae</taxon>
        <taxon>Bos</taxon>
    </lineage>
</organism>
<dbReference type="FunFam" id="3.30.160.60:FF:000624">
    <property type="entry name" value="zinc finger protein 697"/>
    <property type="match status" value="1"/>
</dbReference>
<keyword evidence="3" id="KW-0479">Metal-binding</keyword>
<evidence type="ECO:0000256" key="2">
    <source>
        <dbReference type="ARBA" id="ARBA00006991"/>
    </source>
</evidence>
<evidence type="ECO:0000256" key="9">
    <source>
        <dbReference type="ARBA" id="ARBA00023163"/>
    </source>
</evidence>
<keyword evidence="6" id="KW-0862">Zinc</keyword>
<dbReference type="Pfam" id="PF00096">
    <property type="entry name" value="zf-C2H2"/>
    <property type="match status" value="9"/>
</dbReference>
<feature type="domain" description="C2H2-type" evidence="13">
    <location>
        <begin position="512"/>
        <end position="536"/>
    </location>
</feature>
<evidence type="ECO:0000256" key="8">
    <source>
        <dbReference type="ARBA" id="ARBA00023125"/>
    </source>
</evidence>
<dbReference type="AlphaFoldDB" id="A0A8C0ABD2"/>
<dbReference type="Ensembl" id="ENSBGRT00000022763.1">
    <property type="protein sequence ID" value="ENSBGRP00000019652.1"/>
    <property type="gene ID" value="ENSBGRG00000012446.1"/>
</dbReference>
<dbReference type="FunFam" id="3.30.160.60:FF:000711">
    <property type="entry name" value="zinc finger protein 697"/>
    <property type="match status" value="1"/>
</dbReference>
<keyword evidence="5 11" id="KW-0863">Zinc-finger</keyword>
<keyword evidence="4" id="KW-0677">Repeat</keyword>
<dbReference type="InterPro" id="IPR013087">
    <property type="entry name" value="Znf_C2H2_type"/>
</dbReference>
<feature type="domain" description="C2H2-type" evidence="13">
    <location>
        <begin position="456"/>
        <end position="483"/>
    </location>
</feature>
<feature type="region of interest" description="Disordered" evidence="12">
    <location>
        <begin position="1"/>
        <end position="170"/>
    </location>
</feature>
<evidence type="ECO:0000256" key="1">
    <source>
        <dbReference type="ARBA" id="ARBA00004123"/>
    </source>
</evidence>
<dbReference type="PANTHER" id="PTHR23226:SF416">
    <property type="entry name" value="FI01424P"/>
    <property type="match status" value="1"/>
</dbReference>
<evidence type="ECO:0000256" key="3">
    <source>
        <dbReference type="ARBA" id="ARBA00022723"/>
    </source>
</evidence>
<dbReference type="FunFam" id="3.30.160.60:FF:000290">
    <property type="entry name" value="Zinc finger protein 697 isoform X1"/>
    <property type="match status" value="1"/>
</dbReference>
<dbReference type="FunFam" id="3.30.160.60:FF:000320">
    <property type="entry name" value="Zinc finger protein 777"/>
    <property type="match status" value="1"/>
</dbReference>
<keyword evidence="8" id="KW-0238">DNA-binding</keyword>
<sequence length="536" mass="59278">MEQDDKQGVCEAQDSQDKGMGSDFENCEDREGDPDKRGMGSNPQDADKREGHLGQEMGSDPQDEAPRGHSEERELMSNICTEGLLSEEDGVASREEEDDQSGVVEMAMFPGLSESDSISRSPQEEEEEESAGENRLEEEEEQPPPAVLPWRRHLSLGSRHRGDKPAHRRFRRLHHPMSMDLGELDSLMASIMDAPTICPDCGESFSPGAAFLQHQRIHRLAEAAAAASLEPFGFAGECEAVVGMMGVGGGFGAGPALARPPREKPFRCGECGKGFSRNTYLTNHLRLHTGERPNLCADCGKSFSWRADLLKHRRLHTGEKPYPCPECGEAFSLSSHLLSHRRAHAAASGAGPAALRPFACGECGKGFVRRSHLANHQRIHTGEKPHGCSECGKRFSWRRPNLCADCGKSFSWRADLLKHGGCTRAKPHGCSECGKGFGRNSHLVNHLRVHTGEKPFRCGQCEKRFSDFSTLTQHQRTHTGEKPYTCIECGKSFIQSSHLIRHRRIHTGNKPHKCAGCGKGFRYKTHLAQHQKLHLC</sequence>
<evidence type="ECO:0000259" key="13">
    <source>
        <dbReference type="PROSITE" id="PS50157"/>
    </source>
</evidence>
<evidence type="ECO:0000256" key="6">
    <source>
        <dbReference type="ARBA" id="ARBA00022833"/>
    </source>
</evidence>
<gene>
    <name evidence="14" type="primary">ZNF697</name>
</gene>
<accession>A0A8C0ABD2</accession>
<dbReference type="FunFam" id="3.30.160.60:FF:000342">
    <property type="entry name" value="zinc finger protein 394"/>
    <property type="match status" value="1"/>
</dbReference>
<feature type="compositionally biased region" description="Basic and acidic residues" evidence="12">
    <location>
        <begin position="27"/>
        <end position="38"/>
    </location>
</feature>
<dbReference type="SUPFAM" id="SSF57667">
    <property type="entry name" value="beta-beta-alpha zinc fingers"/>
    <property type="match status" value="7"/>
</dbReference>
<dbReference type="InterPro" id="IPR036236">
    <property type="entry name" value="Znf_C2H2_sf"/>
</dbReference>
<feature type="domain" description="C2H2-type" evidence="13">
    <location>
        <begin position="196"/>
        <end position="223"/>
    </location>
</feature>
<dbReference type="PROSITE" id="PS50157">
    <property type="entry name" value="ZINC_FINGER_C2H2_2"/>
    <property type="match status" value="10"/>
</dbReference>
<feature type="domain" description="C2H2-type" evidence="13">
    <location>
        <begin position="358"/>
        <end position="385"/>
    </location>
</feature>
<dbReference type="Gene3D" id="3.30.160.60">
    <property type="entry name" value="Classic Zinc Finger"/>
    <property type="match status" value="9"/>
</dbReference>
<evidence type="ECO:0000256" key="11">
    <source>
        <dbReference type="PROSITE-ProRule" id="PRU00042"/>
    </source>
</evidence>
<evidence type="ECO:0000313" key="15">
    <source>
        <dbReference type="Proteomes" id="UP000694520"/>
    </source>
</evidence>
<dbReference type="FunFam" id="3.30.160.60:FF:000862">
    <property type="entry name" value="zinc finger protein 697"/>
    <property type="match status" value="1"/>
</dbReference>